<name>A0AAE0B9T2_9ROSI</name>
<dbReference type="PANTHER" id="PTHR45958">
    <property type="entry name" value="RING-TYPE E3 UBIQUITIN TRANSFERASE"/>
    <property type="match status" value="1"/>
</dbReference>
<dbReference type="AlphaFoldDB" id="A0AAE0B9T2"/>
<dbReference type="InterPro" id="IPR016024">
    <property type="entry name" value="ARM-type_fold"/>
</dbReference>
<dbReference type="PANTHER" id="PTHR45958:SF6">
    <property type="entry name" value="U-BOX DOMAIN-CONTAINING PROTEIN 43"/>
    <property type="match status" value="1"/>
</dbReference>
<proteinExistence type="predicted"/>
<sequence>MRLKEVSATILASIVSSGYDFDSIAVGPDHQTLVLEDIVHNLLHLIGNAGPAIECKLLQGVKLILDILLKKRTENLRRRAVWTVERILLTDEIAYEVSGDPNVNTALVDAFQHADYRTSQIAERALKHIDKIPNFSGIIPNMGCAYSKSFKIFASAAASVCNSSLCFHYVILFDNPEEDLCNYVESNHARFTRQLSAMQMLELKLENSKLESYR</sequence>
<dbReference type="EMBL" id="JANJYJ010000001">
    <property type="protein sequence ID" value="KAK3232020.1"/>
    <property type="molecule type" value="Genomic_DNA"/>
</dbReference>
<dbReference type="SUPFAM" id="SSF48371">
    <property type="entry name" value="ARM repeat"/>
    <property type="match status" value="1"/>
</dbReference>
<evidence type="ECO:0000313" key="1">
    <source>
        <dbReference type="EMBL" id="KAK3232020.1"/>
    </source>
</evidence>
<gene>
    <name evidence="1" type="ORF">Dsin_003901</name>
</gene>
<evidence type="ECO:0000313" key="2">
    <source>
        <dbReference type="Proteomes" id="UP001281410"/>
    </source>
</evidence>
<reference evidence="1" key="1">
    <citation type="journal article" date="2023" name="Plant J.">
        <title>Genome sequences and population genomics provide insights into the demographic history, inbreeding, and mutation load of two 'living fossil' tree species of Dipteronia.</title>
        <authorList>
            <person name="Feng Y."/>
            <person name="Comes H.P."/>
            <person name="Chen J."/>
            <person name="Zhu S."/>
            <person name="Lu R."/>
            <person name="Zhang X."/>
            <person name="Li P."/>
            <person name="Qiu J."/>
            <person name="Olsen K.M."/>
            <person name="Qiu Y."/>
        </authorList>
    </citation>
    <scope>NUCLEOTIDE SEQUENCE</scope>
    <source>
        <strain evidence="1">NBL</strain>
    </source>
</reference>
<comment type="caution">
    <text evidence="1">The sequence shown here is derived from an EMBL/GenBank/DDBJ whole genome shotgun (WGS) entry which is preliminary data.</text>
</comment>
<dbReference type="InterPro" id="IPR052608">
    <property type="entry name" value="U-box_domain_protein"/>
</dbReference>
<accession>A0AAE0B9T2</accession>
<keyword evidence="2" id="KW-1185">Reference proteome</keyword>
<organism evidence="1 2">
    <name type="scientific">Dipteronia sinensis</name>
    <dbReference type="NCBI Taxonomy" id="43782"/>
    <lineage>
        <taxon>Eukaryota</taxon>
        <taxon>Viridiplantae</taxon>
        <taxon>Streptophyta</taxon>
        <taxon>Embryophyta</taxon>
        <taxon>Tracheophyta</taxon>
        <taxon>Spermatophyta</taxon>
        <taxon>Magnoliopsida</taxon>
        <taxon>eudicotyledons</taxon>
        <taxon>Gunneridae</taxon>
        <taxon>Pentapetalae</taxon>
        <taxon>rosids</taxon>
        <taxon>malvids</taxon>
        <taxon>Sapindales</taxon>
        <taxon>Sapindaceae</taxon>
        <taxon>Hippocastanoideae</taxon>
        <taxon>Acereae</taxon>
        <taxon>Dipteronia</taxon>
    </lineage>
</organism>
<protein>
    <submittedName>
        <fullName evidence="1">Uncharacterized protein</fullName>
    </submittedName>
</protein>
<dbReference type="Proteomes" id="UP001281410">
    <property type="component" value="Unassembled WGS sequence"/>
</dbReference>